<dbReference type="PANTHER" id="PTHR14421">
    <property type="entry name" value="SPERMATOGENESIS-ASSOCIATED PROTEIN 1"/>
    <property type="match status" value="1"/>
</dbReference>
<comment type="caution">
    <text evidence="1">The sequence shown here is derived from an EMBL/GenBank/DDBJ whole genome shotgun (WGS) entry which is preliminary data.</text>
</comment>
<organism evidence="1 2">
    <name type="scientific">Portunus trituberculatus</name>
    <name type="common">Swimming crab</name>
    <name type="synonym">Neptunus trituberculatus</name>
    <dbReference type="NCBI Taxonomy" id="210409"/>
    <lineage>
        <taxon>Eukaryota</taxon>
        <taxon>Metazoa</taxon>
        <taxon>Ecdysozoa</taxon>
        <taxon>Arthropoda</taxon>
        <taxon>Crustacea</taxon>
        <taxon>Multicrustacea</taxon>
        <taxon>Malacostraca</taxon>
        <taxon>Eumalacostraca</taxon>
        <taxon>Eucarida</taxon>
        <taxon>Decapoda</taxon>
        <taxon>Pleocyemata</taxon>
        <taxon>Brachyura</taxon>
        <taxon>Eubrachyura</taxon>
        <taxon>Portunoidea</taxon>
        <taxon>Portunidae</taxon>
        <taxon>Portuninae</taxon>
        <taxon>Portunus</taxon>
    </lineage>
</organism>
<dbReference type="InterPro" id="IPR039062">
    <property type="entry name" value="SPAT1"/>
</dbReference>
<dbReference type="OrthoDB" id="9901850at2759"/>
<protein>
    <submittedName>
        <fullName evidence="1">Spermatogenesis-associated protein 1</fullName>
    </submittedName>
</protein>
<reference evidence="1 2" key="1">
    <citation type="submission" date="2019-05" db="EMBL/GenBank/DDBJ databases">
        <title>Another draft genome of Portunus trituberculatus and its Hox gene families provides insights of decapod evolution.</title>
        <authorList>
            <person name="Jeong J.-H."/>
            <person name="Song I."/>
            <person name="Kim S."/>
            <person name="Choi T."/>
            <person name="Kim D."/>
            <person name="Ryu S."/>
            <person name="Kim W."/>
        </authorList>
    </citation>
    <scope>NUCLEOTIDE SEQUENCE [LARGE SCALE GENOMIC DNA]</scope>
    <source>
        <tissue evidence="1">Muscle</tissue>
    </source>
</reference>
<dbReference type="PANTHER" id="PTHR14421:SF3">
    <property type="entry name" value="SPERMATOGENESIS-ASSOCIATED PROTEIN 1"/>
    <property type="match status" value="1"/>
</dbReference>
<evidence type="ECO:0000313" key="2">
    <source>
        <dbReference type="Proteomes" id="UP000324222"/>
    </source>
</evidence>
<sequence>MSNTINVEELLGGLRLSELHVYTLPQDKWIPFRRLARNTVVEETVSAGFVRVPHDLTLADLRHELRGQLIDEDLPEHFVFIKCVGRNFTQGVKNIQQM</sequence>
<name>A0A5B7I9B0_PORTR</name>
<dbReference type="AlphaFoldDB" id="A0A5B7I9B0"/>
<proteinExistence type="predicted"/>
<gene>
    <name evidence="1" type="primary">SPATA1</name>
    <name evidence="1" type="ORF">E2C01_076674</name>
</gene>
<keyword evidence="2" id="KW-1185">Reference proteome</keyword>
<dbReference type="Proteomes" id="UP000324222">
    <property type="component" value="Unassembled WGS sequence"/>
</dbReference>
<accession>A0A5B7I9B0</accession>
<evidence type="ECO:0000313" key="1">
    <source>
        <dbReference type="EMBL" id="MPC82031.1"/>
    </source>
</evidence>
<dbReference type="EMBL" id="VSRR010058683">
    <property type="protein sequence ID" value="MPC82031.1"/>
    <property type="molecule type" value="Genomic_DNA"/>
</dbReference>